<dbReference type="GO" id="GO:0001680">
    <property type="term" value="P:tRNA 3'-terminal CCA addition"/>
    <property type="evidence" value="ECO:0007669"/>
    <property type="project" value="UniProtKB-ARBA"/>
</dbReference>
<dbReference type="InterPro" id="IPR032828">
    <property type="entry name" value="PolyA_RNA-bd"/>
</dbReference>
<reference evidence="8 9" key="1">
    <citation type="journal article" date="2019" name="Nat. Ecol. Evol.">
        <title>Megaphylogeny resolves global patterns of mushroom evolution.</title>
        <authorList>
            <person name="Varga T."/>
            <person name="Krizsan K."/>
            <person name="Foldi C."/>
            <person name="Dima B."/>
            <person name="Sanchez-Garcia M."/>
            <person name="Sanchez-Ramirez S."/>
            <person name="Szollosi G.J."/>
            <person name="Szarkandi J.G."/>
            <person name="Papp V."/>
            <person name="Albert L."/>
            <person name="Andreopoulos W."/>
            <person name="Angelini C."/>
            <person name="Antonin V."/>
            <person name="Barry K.W."/>
            <person name="Bougher N.L."/>
            <person name="Buchanan P."/>
            <person name="Buyck B."/>
            <person name="Bense V."/>
            <person name="Catcheside P."/>
            <person name="Chovatia M."/>
            <person name="Cooper J."/>
            <person name="Damon W."/>
            <person name="Desjardin D."/>
            <person name="Finy P."/>
            <person name="Geml J."/>
            <person name="Haridas S."/>
            <person name="Hughes K."/>
            <person name="Justo A."/>
            <person name="Karasinski D."/>
            <person name="Kautmanova I."/>
            <person name="Kiss B."/>
            <person name="Kocsube S."/>
            <person name="Kotiranta H."/>
            <person name="LaButti K.M."/>
            <person name="Lechner B.E."/>
            <person name="Liimatainen K."/>
            <person name="Lipzen A."/>
            <person name="Lukacs Z."/>
            <person name="Mihaltcheva S."/>
            <person name="Morgado L.N."/>
            <person name="Niskanen T."/>
            <person name="Noordeloos M.E."/>
            <person name="Ohm R.A."/>
            <person name="Ortiz-Santana B."/>
            <person name="Ovrebo C."/>
            <person name="Racz N."/>
            <person name="Riley R."/>
            <person name="Savchenko A."/>
            <person name="Shiryaev A."/>
            <person name="Soop K."/>
            <person name="Spirin V."/>
            <person name="Szebenyi C."/>
            <person name="Tomsovsky M."/>
            <person name="Tulloss R.E."/>
            <person name="Uehling J."/>
            <person name="Grigoriev I.V."/>
            <person name="Vagvolgyi C."/>
            <person name="Papp T."/>
            <person name="Martin F.M."/>
            <person name="Miettinen O."/>
            <person name="Hibbett D.S."/>
            <person name="Nagy L.G."/>
        </authorList>
    </citation>
    <scope>NUCLEOTIDE SEQUENCE [LARGE SCALE GENOMIC DNA]</scope>
    <source>
        <strain evidence="8 9">CBS 309.79</strain>
    </source>
</reference>
<dbReference type="Gene3D" id="1.10.3090.10">
    <property type="entry name" value="cca-adding enzyme, domain 2"/>
    <property type="match status" value="1"/>
</dbReference>
<dbReference type="InterPro" id="IPR002646">
    <property type="entry name" value="PolA_pol_head_dom"/>
</dbReference>
<organism evidence="8 9">
    <name type="scientific">Pterulicium gracile</name>
    <dbReference type="NCBI Taxonomy" id="1884261"/>
    <lineage>
        <taxon>Eukaryota</taxon>
        <taxon>Fungi</taxon>
        <taxon>Dikarya</taxon>
        <taxon>Basidiomycota</taxon>
        <taxon>Agaricomycotina</taxon>
        <taxon>Agaricomycetes</taxon>
        <taxon>Agaricomycetidae</taxon>
        <taxon>Agaricales</taxon>
        <taxon>Pleurotineae</taxon>
        <taxon>Pterulaceae</taxon>
        <taxon>Pterulicium</taxon>
    </lineage>
</organism>
<dbReference type="GO" id="GO:0052929">
    <property type="term" value="F:ATP:3'-cytidine-cytidine-tRNA adenylyltransferase activity"/>
    <property type="evidence" value="ECO:0007669"/>
    <property type="project" value="TreeGrafter"/>
</dbReference>
<evidence type="ECO:0008006" key="10">
    <source>
        <dbReference type="Google" id="ProtNLM"/>
    </source>
</evidence>
<dbReference type="PANTHER" id="PTHR13734">
    <property type="entry name" value="TRNA-NUCLEOTIDYLTRANSFERASE"/>
    <property type="match status" value="1"/>
</dbReference>
<evidence type="ECO:0000256" key="5">
    <source>
        <dbReference type="RuleBase" id="RU003953"/>
    </source>
</evidence>
<keyword evidence="9" id="KW-1185">Reference proteome</keyword>
<evidence type="ECO:0000256" key="4">
    <source>
        <dbReference type="ARBA" id="ARBA00022884"/>
    </source>
</evidence>
<dbReference type="EMBL" id="ML178820">
    <property type="protein sequence ID" value="TFL03605.1"/>
    <property type="molecule type" value="Genomic_DNA"/>
</dbReference>
<evidence type="ECO:0000256" key="3">
    <source>
        <dbReference type="ARBA" id="ARBA00022741"/>
    </source>
</evidence>
<dbReference type="InterPro" id="IPR043519">
    <property type="entry name" value="NT_sf"/>
</dbReference>
<evidence type="ECO:0000313" key="9">
    <source>
        <dbReference type="Proteomes" id="UP000305067"/>
    </source>
</evidence>
<dbReference type="GO" id="GO:0005739">
    <property type="term" value="C:mitochondrion"/>
    <property type="evidence" value="ECO:0007669"/>
    <property type="project" value="UniProtKB-ARBA"/>
</dbReference>
<evidence type="ECO:0000313" key="8">
    <source>
        <dbReference type="EMBL" id="TFL03605.1"/>
    </source>
</evidence>
<comment type="similarity">
    <text evidence="1 5">Belongs to the tRNA nucleotidyltransferase/poly(A) polymerase family.</text>
</comment>
<evidence type="ECO:0000256" key="2">
    <source>
        <dbReference type="ARBA" id="ARBA00022679"/>
    </source>
</evidence>
<dbReference type="FunFam" id="3.30.460.10:FF:000019">
    <property type="entry name" value="tRNA nucleotidyltransferase cca2"/>
    <property type="match status" value="1"/>
</dbReference>
<name>A0A5C3QNP4_9AGAR</name>
<proteinExistence type="inferred from homology"/>
<gene>
    <name evidence="8" type="ORF">BDV98DRAFT_474391</name>
</gene>
<keyword evidence="4 5" id="KW-0694">RNA-binding</keyword>
<accession>A0A5C3QNP4</accession>
<dbReference type="PANTHER" id="PTHR13734:SF5">
    <property type="entry name" value="CCA TRNA NUCLEOTIDYLTRANSFERASE, MITOCHONDRIAL"/>
    <property type="match status" value="1"/>
</dbReference>
<dbReference type="OrthoDB" id="445712at2759"/>
<dbReference type="Gene3D" id="3.30.460.10">
    <property type="entry name" value="Beta Polymerase, domain 2"/>
    <property type="match status" value="1"/>
</dbReference>
<dbReference type="GO" id="GO:0003723">
    <property type="term" value="F:RNA binding"/>
    <property type="evidence" value="ECO:0007669"/>
    <property type="project" value="UniProtKB-KW"/>
</dbReference>
<evidence type="ECO:0000256" key="1">
    <source>
        <dbReference type="ARBA" id="ARBA00007265"/>
    </source>
</evidence>
<feature type="domain" description="Poly A polymerase head" evidence="6">
    <location>
        <begin position="34"/>
        <end position="173"/>
    </location>
</feature>
<feature type="domain" description="tRNA nucleotidyltransferase/poly(A) polymerase RNA and SrmB- binding" evidence="7">
    <location>
        <begin position="217"/>
        <end position="259"/>
    </location>
</feature>
<feature type="non-terminal residue" evidence="8">
    <location>
        <position position="526"/>
    </location>
</feature>
<dbReference type="Pfam" id="PF01743">
    <property type="entry name" value="PolyA_pol"/>
    <property type="match status" value="1"/>
</dbReference>
<evidence type="ECO:0000259" key="7">
    <source>
        <dbReference type="Pfam" id="PF12627"/>
    </source>
</evidence>
<dbReference type="SUPFAM" id="SSF81891">
    <property type="entry name" value="Poly A polymerase C-terminal region-like"/>
    <property type="match status" value="1"/>
</dbReference>
<dbReference type="SUPFAM" id="SSF81301">
    <property type="entry name" value="Nucleotidyltransferase"/>
    <property type="match status" value="1"/>
</dbReference>
<dbReference type="STRING" id="1884261.A0A5C3QNP4"/>
<dbReference type="Pfam" id="PF12627">
    <property type="entry name" value="PolyA_pol_RNAbd"/>
    <property type="match status" value="1"/>
</dbReference>
<keyword evidence="3" id="KW-0547">Nucleotide-binding</keyword>
<dbReference type="AlphaFoldDB" id="A0A5C3QNP4"/>
<dbReference type="GO" id="GO:0000166">
    <property type="term" value="F:nucleotide binding"/>
    <property type="evidence" value="ECO:0007669"/>
    <property type="project" value="UniProtKB-KW"/>
</dbReference>
<dbReference type="Proteomes" id="UP000305067">
    <property type="component" value="Unassembled WGS sequence"/>
</dbReference>
<sequence length="526" mass="58378">MSRISLTETESKICTLLDECTTHLREEQGITTSCRIAGGWVRDKLLGLESNDIDVALSDMMGVQFAQHLLAFAQSKGLAVGTIAKIESNPDQSKHLETARFTVYGIEMDLVNLRSEEYAANSRIPTQVTFGTPLQDALRRDITINALFFNVHSRSVEDLTEKGLSDLNTGVIRTPLSPKETFMDDPLRVIRCIRFASRLNFRLMPELEHAAKDPEIQAALASKISRERVGEEFTKMLKGKDPSHSLQLIDELSLYQCMFAVFPEEVEASFSGIPGHFSTSISATRILYALLDPSSPSSFSLPPLHPLFLQAANADPTCRYRLYLAAALTPYLHVTYTDKRGKEHSASESVIRDCLKLGSQYHFLDGVPALFAAANLLKNPDVNEERLLQPVDRVAIGLLLRDKAVHCPITGSHWTSSLLFSLLQELVPLYDLSKGQLDGASAQIIEKYNRFLRKVEELDLVGCADARTLLDGKEVIKALSAQRPGVWTGAVLSQVVAWQLQHPEGTKEQCAEWLRAEKEAGRVSTV</sequence>
<keyword evidence="2 5" id="KW-0808">Transferase</keyword>
<dbReference type="CDD" id="cd05398">
    <property type="entry name" value="NT_ClassII-CCAase"/>
    <property type="match status" value="1"/>
</dbReference>
<evidence type="ECO:0000259" key="6">
    <source>
        <dbReference type="Pfam" id="PF01743"/>
    </source>
</evidence>
<dbReference type="GO" id="GO:0052927">
    <property type="term" value="F:CC tRNA cytidylyltransferase activity"/>
    <property type="evidence" value="ECO:0007669"/>
    <property type="project" value="TreeGrafter"/>
</dbReference>
<protein>
    <recommendedName>
        <fullName evidence="10">Poly A polymerase head domain-containing protein</fullName>
    </recommendedName>
</protein>